<dbReference type="RefSeq" id="WP_046147296.1">
    <property type="nucleotide sequence ID" value="NZ_KQ033913.1"/>
</dbReference>
<dbReference type="STRING" id="927665.HMPREF1535_04154"/>
<dbReference type="PATRIC" id="fig|927665.4.peg.4268"/>
<organism evidence="1 2">
    <name type="scientific">Parabacteroides goldsteinii DSM 19448 = WAL 12034</name>
    <dbReference type="NCBI Taxonomy" id="927665"/>
    <lineage>
        <taxon>Bacteria</taxon>
        <taxon>Pseudomonadati</taxon>
        <taxon>Bacteroidota</taxon>
        <taxon>Bacteroidia</taxon>
        <taxon>Bacteroidales</taxon>
        <taxon>Tannerellaceae</taxon>
        <taxon>Parabacteroides</taxon>
    </lineage>
</organism>
<sequence>MDRLKLLIKPLACRKNKVYADRDMISPDTAPKNLSEEALKAIKSLADDIIEARENKRSVMLTFGAHTIKNGMAPTLIAMLERGFFTHYATNGAGIIHDWEVAYQGRTSEDVRANVCKGEFGTWEETGFYLNLALNVGAWQGLGYGESVGHMVFHGGLMIPALNELEAFTLDNYHIEPGRVAAAMDLCEVIRRFNLRPGFMEIRHEYPQLGIQSAALRFGIPFTAHPMFGHDIIYTHPMNYGASVGRVAERDFLSFADSVTNLSGGVYLSVGSAVMSPMVFEKSMSMAQNLALQNRKKISGHKIYVVDLATSNWDWNKQGEPPMDNPAYYLRYCKTFSRMGGNMNYITADNRDFLLALYQRLINSN</sequence>
<dbReference type="EMBL" id="AQHV01000021">
    <property type="protein sequence ID" value="KKB48925.1"/>
    <property type="molecule type" value="Genomic_DNA"/>
</dbReference>
<comment type="caution">
    <text evidence="1">The sequence shown here is derived from an EMBL/GenBank/DDBJ whole genome shotgun (WGS) entry which is preliminary data.</text>
</comment>
<dbReference type="AlphaFoldDB" id="A0A0F5IUG1"/>
<evidence type="ECO:0000313" key="1">
    <source>
        <dbReference type="EMBL" id="KKB48925.1"/>
    </source>
</evidence>
<evidence type="ECO:0000313" key="2">
    <source>
        <dbReference type="Proteomes" id="UP000033047"/>
    </source>
</evidence>
<dbReference type="HOGENOM" id="CLU_749848_0_0_10"/>
<name>A0A0F5IUG1_9BACT</name>
<gene>
    <name evidence="1" type="ORF">HMPREF1535_04154</name>
</gene>
<dbReference type="Proteomes" id="UP000033047">
    <property type="component" value="Unassembled WGS sequence"/>
</dbReference>
<accession>A0A0F5IUG1</accession>
<reference evidence="1 2" key="1">
    <citation type="submission" date="2013-04" db="EMBL/GenBank/DDBJ databases">
        <title>The Genome Sequence of Parabacteroides goldsteinii DSM 19448.</title>
        <authorList>
            <consortium name="The Broad Institute Genomics Platform"/>
            <person name="Earl A."/>
            <person name="Ward D."/>
            <person name="Feldgarden M."/>
            <person name="Gevers D."/>
            <person name="Martens E."/>
            <person name="Sakamoto M."/>
            <person name="Benno Y."/>
            <person name="Song Y."/>
            <person name="Liu C."/>
            <person name="Lee J."/>
            <person name="Bolanos M."/>
            <person name="Vaisanen M.L."/>
            <person name="Finegold S.M."/>
            <person name="Walker B."/>
            <person name="Young S."/>
            <person name="Zeng Q."/>
            <person name="Gargeya S."/>
            <person name="Fitzgerald M."/>
            <person name="Haas B."/>
            <person name="Abouelleil A."/>
            <person name="Allen A.W."/>
            <person name="Alvarado L."/>
            <person name="Arachchi H.M."/>
            <person name="Berlin A.M."/>
            <person name="Chapman S.B."/>
            <person name="Gainer-Dewar J."/>
            <person name="Goldberg J."/>
            <person name="Griggs A."/>
            <person name="Gujja S."/>
            <person name="Hansen M."/>
            <person name="Howarth C."/>
            <person name="Imamovic A."/>
            <person name="Ireland A."/>
            <person name="Larimer J."/>
            <person name="McCowan C."/>
            <person name="Murphy C."/>
            <person name="Pearson M."/>
            <person name="Poon T.W."/>
            <person name="Priest M."/>
            <person name="Roberts A."/>
            <person name="Saif S."/>
            <person name="Shea T."/>
            <person name="Sisk P."/>
            <person name="Sykes S."/>
            <person name="Wortman J."/>
            <person name="Nusbaum C."/>
            <person name="Birren B."/>
        </authorList>
    </citation>
    <scope>NUCLEOTIDE SEQUENCE [LARGE SCALE GENOMIC DNA]</scope>
    <source>
        <strain evidence="1 2">DSM 19448</strain>
    </source>
</reference>
<proteinExistence type="predicted"/>
<protein>
    <submittedName>
        <fullName evidence="1">Uncharacterized protein</fullName>
    </submittedName>
</protein>